<comment type="caution">
    <text evidence="4">The sequence shown here is derived from an EMBL/GenBank/DDBJ whole genome shotgun (WGS) entry which is preliminary data.</text>
</comment>
<evidence type="ECO:0000313" key="5">
    <source>
        <dbReference type="Proteomes" id="UP000316476"/>
    </source>
</evidence>
<dbReference type="InterPro" id="IPR011004">
    <property type="entry name" value="Trimer_LpxA-like_sf"/>
</dbReference>
<evidence type="ECO:0000256" key="1">
    <source>
        <dbReference type="ARBA" id="ARBA00007274"/>
    </source>
</evidence>
<keyword evidence="4" id="KW-0012">Acyltransferase</keyword>
<gene>
    <name evidence="4" type="ORF">V7x_55560</name>
</gene>
<dbReference type="PANTHER" id="PTHR23416">
    <property type="entry name" value="SIALIC ACID SYNTHASE-RELATED"/>
    <property type="match status" value="1"/>
</dbReference>
<evidence type="ECO:0000256" key="3">
    <source>
        <dbReference type="SAM" id="Phobius"/>
    </source>
</evidence>
<dbReference type="Gene3D" id="2.160.10.10">
    <property type="entry name" value="Hexapeptide repeat proteins"/>
    <property type="match status" value="1"/>
</dbReference>
<comment type="similarity">
    <text evidence="1">Belongs to the transferase hexapeptide repeat family.</text>
</comment>
<proteinExistence type="inferred from homology"/>
<dbReference type="Proteomes" id="UP000316476">
    <property type="component" value="Unassembled WGS sequence"/>
</dbReference>
<evidence type="ECO:0000256" key="2">
    <source>
        <dbReference type="ARBA" id="ARBA00022679"/>
    </source>
</evidence>
<dbReference type="EMBL" id="SJPZ01000006">
    <property type="protein sequence ID" value="TWU59565.1"/>
    <property type="molecule type" value="Genomic_DNA"/>
</dbReference>
<dbReference type="RefSeq" id="WP_409997404.1">
    <property type="nucleotide sequence ID" value="NZ_SJPZ01000006.1"/>
</dbReference>
<protein>
    <submittedName>
        <fullName evidence="4">Putative acetyltransferase</fullName>
        <ecNumber evidence="4">2.3.1.-</ecNumber>
    </submittedName>
</protein>
<dbReference type="SUPFAM" id="SSF51161">
    <property type="entry name" value="Trimeric LpxA-like enzymes"/>
    <property type="match status" value="1"/>
</dbReference>
<accession>A0A5C6FDQ0</accession>
<keyword evidence="2 4" id="KW-0808">Transferase</keyword>
<dbReference type="InterPro" id="IPR001451">
    <property type="entry name" value="Hexapep"/>
</dbReference>
<feature type="transmembrane region" description="Helical" evidence="3">
    <location>
        <begin position="6"/>
        <end position="27"/>
    </location>
</feature>
<keyword evidence="3" id="KW-0472">Membrane</keyword>
<dbReference type="GO" id="GO:0008374">
    <property type="term" value="F:O-acyltransferase activity"/>
    <property type="evidence" value="ECO:0007669"/>
    <property type="project" value="TreeGrafter"/>
</dbReference>
<dbReference type="InterPro" id="IPR051159">
    <property type="entry name" value="Hexapeptide_acetyltransf"/>
</dbReference>
<organism evidence="4 5">
    <name type="scientific">Crateriforma conspicua</name>
    <dbReference type="NCBI Taxonomy" id="2527996"/>
    <lineage>
        <taxon>Bacteria</taxon>
        <taxon>Pseudomonadati</taxon>
        <taxon>Planctomycetota</taxon>
        <taxon>Planctomycetia</taxon>
        <taxon>Planctomycetales</taxon>
        <taxon>Planctomycetaceae</taxon>
        <taxon>Crateriforma</taxon>
    </lineage>
</organism>
<dbReference type="EC" id="2.3.1.-" evidence="4"/>
<dbReference type="CDD" id="cd04647">
    <property type="entry name" value="LbH_MAT_like"/>
    <property type="match status" value="1"/>
</dbReference>
<dbReference type="GO" id="GO:0005829">
    <property type="term" value="C:cytosol"/>
    <property type="evidence" value="ECO:0007669"/>
    <property type="project" value="TreeGrafter"/>
</dbReference>
<dbReference type="Pfam" id="PF00132">
    <property type="entry name" value="Hexapep"/>
    <property type="match status" value="1"/>
</dbReference>
<sequence length="179" mass="19802">MDLRSYRYDALLWFCNYVVAAFPSARLRHVFYKKFMKVKMAKGSHICSSVWFDCRSGVSIGDNSVINQRCRLDGRGGLFIGANVSVSPDVSLITADHDMQDPLCSGRNRAVTIHEHVFIGSRAVILPGVTLHRGCVVAAGSVVTRDVEAHTIVAGVPARFIKKRMDELSYTTSGARHFI</sequence>
<reference evidence="4 5" key="1">
    <citation type="submission" date="2019-02" db="EMBL/GenBank/DDBJ databases">
        <title>Deep-cultivation of Planctomycetes and their phenomic and genomic characterization uncovers novel biology.</title>
        <authorList>
            <person name="Wiegand S."/>
            <person name="Jogler M."/>
            <person name="Boedeker C."/>
            <person name="Pinto D."/>
            <person name="Vollmers J."/>
            <person name="Rivas-Marin E."/>
            <person name="Kohn T."/>
            <person name="Peeters S.H."/>
            <person name="Heuer A."/>
            <person name="Rast P."/>
            <person name="Oberbeckmann S."/>
            <person name="Bunk B."/>
            <person name="Jeske O."/>
            <person name="Meyerdierks A."/>
            <person name="Storesund J.E."/>
            <person name="Kallscheuer N."/>
            <person name="Luecker S."/>
            <person name="Lage O.M."/>
            <person name="Pohl T."/>
            <person name="Merkel B.J."/>
            <person name="Hornburger P."/>
            <person name="Mueller R.-W."/>
            <person name="Bruemmer F."/>
            <person name="Labrenz M."/>
            <person name="Spormann A.M."/>
            <person name="Op Den Camp H."/>
            <person name="Overmann J."/>
            <person name="Amann R."/>
            <person name="Jetten M.S.M."/>
            <person name="Mascher T."/>
            <person name="Medema M.H."/>
            <person name="Devos D.P."/>
            <person name="Kaster A.-K."/>
            <person name="Ovreas L."/>
            <person name="Rohde M."/>
            <person name="Galperin M.Y."/>
            <person name="Jogler C."/>
        </authorList>
    </citation>
    <scope>NUCLEOTIDE SEQUENCE [LARGE SCALE GENOMIC DNA]</scope>
    <source>
        <strain evidence="4 5">V7</strain>
    </source>
</reference>
<dbReference type="PANTHER" id="PTHR23416:SF23">
    <property type="entry name" value="ACETYLTRANSFERASE C18B11.09C-RELATED"/>
    <property type="match status" value="1"/>
</dbReference>
<dbReference type="AlphaFoldDB" id="A0A5C6FDQ0"/>
<keyword evidence="3" id="KW-1133">Transmembrane helix</keyword>
<keyword evidence="3" id="KW-0812">Transmembrane</keyword>
<evidence type="ECO:0000313" key="4">
    <source>
        <dbReference type="EMBL" id="TWU59565.1"/>
    </source>
</evidence>
<name>A0A5C6FDQ0_9PLAN</name>